<name>A0A378U6G1_MYROD</name>
<keyword evidence="1" id="KW-0175">Coiled coil</keyword>
<organism evidence="3 4">
    <name type="scientific">Myroides odoratus</name>
    <name type="common">Flavobacterium odoratum</name>
    <dbReference type="NCBI Taxonomy" id="256"/>
    <lineage>
        <taxon>Bacteria</taxon>
        <taxon>Pseudomonadati</taxon>
        <taxon>Bacteroidota</taxon>
        <taxon>Flavobacteriia</taxon>
        <taxon>Flavobacteriales</taxon>
        <taxon>Flavobacteriaceae</taxon>
        <taxon>Myroides</taxon>
    </lineage>
</organism>
<gene>
    <name evidence="3" type="primary">rluA</name>
    <name evidence="3" type="ORF">NCTC11179_03727</name>
</gene>
<sequence>MSIPYVAFRQFQSDISRISKPEKFTFPFYYEPHSLSILASEELQRELESHALLVPLFDAANPECLPAGKMFGVLIVENQAGELGYLRGFSGKLGPYTHLEGFVPPVFDLWNKDSFFTKEEAVLNAINAQIEKLQKDSIYQQTKELLQQQIASEKKAIADKKQSLKQLKNERKVIREQQESQLTPLEFEAFNDDLIKQSLRDKHELRVLTTYWQEQIEATQQLILDFDTHINSLKEERKQKSNALQHQLFQQYRFLNYNQEEQDLLDIFQKTALQQPPAAAGDCAAPKLLQYAYLNGYKPLAMAEFWWGESPKSEIRKHQHYYPACRGKCEPILGHMLQGLNVDDNPLLVNPELQRPIEIVYEDEDFAIVNKPEEFLSVPGIYIQDSVYERMKIRYPKATGPIIVHRLDMATSGILIIAKNKDAHKALQSQFIKKTVTKRYVALLDGIVTENEGYIDLPLRVDLEDRPRQMVCFEHGKPAKTKWEVIERKNGKTKVYFYPITGRTHQLRMHASHPMGLNTPIVGDDLYGSKNTRLFLHAESITFKHPRTQEMVNFQVKEGF</sequence>
<dbReference type="Pfam" id="PF00849">
    <property type="entry name" value="PseudoU_synth_2"/>
    <property type="match status" value="1"/>
</dbReference>
<proteinExistence type="predicted"/>
<keyword evidence="4" id="KW-1185">Reference proteome</keyword>
<evidence type="ECO:0000259" key="2">
    <source>
        <dbReference type="Pfam" id="PF00849"/>
    </source>
</evidence>
<evidence type="ECO:0000313" key="4">
    <source>
        <dbReference type="Proteomes" id="UP000255024"/>
    </source>
</evidence>
<dbReference type="Gene3D" id="3.30.2350.10">
    <property type="entry name" value="Pseudouridine synthase"/>
    <property type="match status" value="1"/>
</dbReference>
<dbReference type="PROSITE" id="PS01129">
    <property type="entry name" value="PSI_RLU"/>
    <property type="match status" value="1"/>
</dbReference>
<dbReference type="Proteomes" id="UP000255024">
    <property type="component" value="Unassembled WGS sequence"/>
</dbReference>
<dbReference type="CDD" id="cd02869">
    <property type="entry name" value="PseudoU_synth_RluA_like"/>
    <property type="match status" value="1"/>
</dbReference>
<reference evidence="3 4" key="1">
    <citation type="submission" date="2018-06" db="EMBL/GenBank/DDBJ databases">
        <authorList>
            <consortium name="Pathogen Informatics"/>
            <person name="Doyle S."/>
        </authorList>
    </citation>
    <scope>NUCLEOTIDE SEQUENCE [LARGE SCALE GENOMIC DNA]</scope>
    <source>
        <strain evidence="3 4">NCTC11179</strain>
    </source>
</reference>
<evidence type="ECO:0000313" key="3">
    <source>
        <dbReference type="EMBL" id="STZ70194.1"/>
    </source>
</evidence>
<dbReference type="SUPFAM" id="SSF55120">
    <property type="entry name" value="Pseudouridine synthase"/>
    <property type="match status" value="1"/>
</dbReference>
<dbReference type="RefSeq" id="WP_115092734.1">
    <property type="nucleotide sequence ID" value="NZ_CP068107.1"/>
</dbReference>
<dbReference type="InterPro" id="IPR006145">
    <property type="entry name" value="PsdUridine_synth_RsuA/RluA"/>
</dbReference>
<dbReference type="GO" id="GO:0000455">
    <property type="term" value="P:enzyme-directed rRNA pseudouridine synthesis"/>
    <property type="evidence" value="ECO:0007669"/>
    <property type="project" value="TreeGrafter"/>
</dbReference>
<dbReference type="InterPro" id="IPR006224">
    <property type="entry name" value="PsdUridine_synth_RluA-like_CS"/>
</dbReference>
<feature type="coiled-coil region" evidence="1">
    <location>
        <begin position="116"/>
        <end position="177"/>
    </location>
</feature>
<evidence type="ECO:0000256" key="1">
    <source>
        <dbReference type="SAM" id="Coils"/>
    </source>
</evidence>
<accession>A0A378U6G1</accession>
<dbReference type="InterPro" id="IPR050188">
    <property type="entry name" value="RluA_PseudoU_synthase"/>
</dbReference>
<protein>
    <submittedName>
        <fullName evidence="3">Ribosomal large subunit pseudouridine synthase A</fullName>
        <ecNumber evidence="3">5.4.99.28</ecNumber>
    </submittedName>
</protein>
<dbReference type="PANTHER" id="PTHR21600">
    <property type="entry name" value="MITOCHONDRIAL RNA PSEUDOURIDINE SYNTHASE"/>
    <property type="match status" value="1"/>
</dbReference>
<dbReference type="GO" id="GO:0160151">
    <property type="term" value="F:tRNA pseudouridine(32) synthase activity"/>
    <property type="evidence" value="ECO:0007669"/>
    <property type="project" value="UniProtKB-EC"/>
</dbReference>
<dbReference type="EC" id="5.4.99.28" evidence="3"/>
<feature type="domain" description="Pseudouridine synthase RsuA/RluA-like" evidence="2">
    <location>
        <begin position="366"/>
        <end position="513"/>
    </location>
</feature>
<dbReference type="GO" id="GO:0003723">
    <property type="term" value="F:RNA binding"/>
    <property type="evidence" value="ECO:0007669"/>
    <property type="project" value="InterPro"/>
</dbReference>
<keyword evidence="3" id="KW-0413">Isomerase</keyword>
<dbReference type="EMBL" id="UGQL01000002">
    <property type="protein sequence ID" value="STZ70194.1"/>
    <property type="molecule type" value="Genomic_DNA"/>
</dbReference>
<dbReference type="AlphaFoldDB" id="A0A378U6G1"/>
<dbReference type="PANTHER" id="PTHR21600:SF89">
    <property type="entry name" value="RIBOSOMAL LARGE SUBUNIT PSEUDOURIDINE SYNTHASE A"/>
    <property type="match status" value="1"/>
</dbReference>
<dbReference type="InterPro" id="IPR020103">
    <property type="entry name" value="PsdUridine_synth_cat_dom_sf"/>
</dbReference>